<keyword evidence="2" id="KW-1133">Transmembrane helix</keyword>
<evidence type="ECO:0000256" key="2">
    <source>
        <dbReference type="SAM" id="Phobius"/>
    </source>
</evidence>
<sequence>MTIKQIASYWTVLGLASQSSRLRVSMDAKLVLMSESAAIATELDASSVRDHAAAADAEERAASDQEEAEDLEERAEEIRAKGEEDEALATADSAAGEAVAAKGVEEEAEAGAHTARAAEDELAHDADFAEATAEAAAAAESETEALQDAAAVAVCEFIPFLDVVCDAIGGAAEIGLDTAAAAQAAESAAEFAAAAAAAADEEVELAGAAEAQAQATAYEEEAAGLEDKAAEEEAQAEAEQAEAALDEAEADAKNGKSIEEKAEAVEDEGKADAEALESASSWEESMSHGLGAFWDGLLSCFLSMFVCVYYALRISIQFLVPGICTHIPNFIKGGASPALQSKARARLLSHVVLHSLSFLTSARTVSTEWDNIGAHSRLSRGGIILSFAVLAGLLHGGLHGVESHHSHIVYVFRTRELTKTGALRLSLAIGWSVFLKCLFYTLLFTIEALLLWITLGSDRFSLICQPSTHQLVLWSSLSLYSVFHICMFRAKCSCGSKESKTVTAEMPSLQHLMGKEIIEPEKHALLANIENRSDRSPSNNIYYSTDSKPNMKKGCEDNCVDVSVMNKEARTKFWRLQLPFELLIITCVVALLGSCIPKFHNLLPIFYKSFESSALAKWLVPVLAASALAVSIFFFWHSFKQ</sequence>
<feature type="transmembrane region" description="Helical" evidence="2">
    <location>
        <begin position="422"/>
        <end position="451"/>
    </location>
</feature>
<evidence type="ECO:0000256" key="1">
    <source>
        <dbReference type="SAM" id="MobiDB-lite"/>
    </source>
</evidence>
<feature type="region of interest" description="Disordered" evidence="1">
    <location>
        <begin position="217"/>
        <end position="256"/>
    </location>
</feature>
<gene>
    <name evidence="3" type="ORF">TDUB1175_LOCUS11817</name>
</gene>
<feature type="compositionally biased region" description="Acidic residues" evidence="1">
    <location>
        <begin position="64"/>
        <end position="75"/>
    </location>
</feature>
<dbReference type="AlphaFoldDB" id="A0A7R9ZA62"/>
<feature type="transmembrane region" description="Helical" evidence="2">
    <location>
        <begin position="619"/>
        <end position="639"/>
    </location>
</feature>
<organism evidence="3">
    <name type="scientific">Pseudictyota dubia</name>
    <dbReference type="NCBI Taxonomy" id="2749911"/>
    <lineage>
        <taxon>Eukaryota</taxon>
        <taxon>Sar</taxon>
        <taxon>Stramenopiles</taxon>
        <taxon>Ochrophyta</taxon>
        <taxon>Bacillariophyta</taxon>
        <taxon>Mediophyceae</taxon>
        <taxon>Biddulphiophycidae</taxon>
        <taxon>Eupodiscales</taxon>
        <taxon>Odontellaceae</taxon>
        <taxon>Pseudictyota</taxon>
    </lineage>
</organism>
<keyword evidence="2" id="KW-0812">Transmembrane</keyword>
<proteinExistence type="predicted"/>
<protein>
    <submittedName>
        <fullName evidence="3">Uncharacterized protein</fullName>
    </submittedName>
</protein>
<feature type="region of interest" description="Disordered" evidence="1">
    <location>
        <begin position="50"/>
        <end position="117"/>
    </location>
</feature>
<name>A0A7R9ZA62_9STRA</name>
<reference evidence="3" key="1">
    <citation type="submission" date="2021-01" db="EMBL/GenBank/DDBJ databases">
        <authorList>
            <person name="Corre E."/>
            <person name="Pelletier E."/>
            <person name="Niang G."/>
            <person name="Scheremetjew M."/>
            <person name="Finn R."/>
            <person name="Kale V."/>
            <person name="Holt S."/>
            <person name="Cochrane G."/>
            <person name="Meng A."/>
            <person name="Brown T."/>
            <person name="Cohen L."/>
        </authorList>
    </citation>
    <scope>NUCLEOTIDE SEQUENCE</scope>
    <source>
        <strain evidence="3">CCMP147</strain>
    </source>
</reference>
<feature type="transmembrane region" description="Helical" evidence="2">
    <location>
        <begin position="292"/>
        <end position="312"/>
    </location>
</feature>
<dbReference type="EMBL" id="HBED01023801">
    <property type="protein sequence ID" value="CAD8313028.1"/>
    <property type="molecule type" value="Transcribed_RNA"/>
</dbReference>
<feature type="transmembrane region" description="Helical" evidence="2">
    <location>
        <begin position="580"/>
        <end position="599"/>
    </location>
</feature>
<feature type="compositionally biased region" description="Acidic residues" evidence="1">
    <location>
        <begin position="218"/>
        <end position="249"/>
    </location>
</feature>
<feature type="compositionally biased region" description="Low complexity" evidence="1">
    <location>
        <begin position="89"/>
        <end position="102"/>
    </location>
</feature>
<evidence type="ECO:0000313" key="3">
    <source>
        <dbReference type="EMBL" id="CAD8313028.1"/>
    </source>
</evidence>
<accession>A0A7R9ZA62</accession>
<feature type="transmembrane region" description="Helical" evidence="2">
    <location>
        <begin position="471"/>
        <end position="490"/>
    </location>
</feature>
<feature type="compositionally biased region" description="Basic and acidic residues" evidence="1">
    <location>
        <begin position="50"/>
        <end position="63"/>
    </location>
</feature>
<keyword evidence="2" id="KW-0472">Membrane</keyword>